<sequence>MAFLSGIALTLVLISDSPPLERLGRLDYPAIREASGIVASRRHPGIFWVHNDSGNLSSLFAVKRNGSLVREYLVRVPNIDWEDIAIDDDGHLYLAEIGNNDGRLPLRAIHRIVEPDPTQPHQGTLMVEATSFYRFPPQGRFDAEGLFLDAGRAVVVAKTFDRQEAELFAIPLHPPAPLLRPAVPESLGRLPQFREPATGADLSRDGRHLAVCAVNVARIYQRARSGSWTLVGTVRFQADDVEAIAWDGLDLILAGENRVISRISEKGWRNGRDEIAPRPRFRSIERFKTQPSP</sequence>
<dbReference type="SUPFAM" id="SSF75011">
    <property type="entry name" value="3-carboxy-cis,cis-mucoante lactonizing enzyme"/>
    <property type="match status" value="1"/>
</dbReference>
<name>A0AAU7CNN8_9BACT</name>
<proteinExistence type="predicted"/>
<reference evidence="1" key="1">
    <citation type="submission" date="2024-05" db="EMBL/GenBank/DDBJ databases">
        <title>Planctomycetes of the genus Singulisphaera possess chitinolytic capabilities.</title>
        <authorList>
            <person name="Ivanova A."/>
        </authorList>
    </citation>
    <scope>NUCLEOTIDE SEQUENCE</scope>
    <source>
        <strain evidence="1">Ch08T</strain>
    </source>
</reference>
<protein>
    <submittedName>
        <fullName evidence="1">Uncharacterized protein</fullName>
    </submittedName>
</protein>
<accession>A0AAU7CNN8</accession>
<evidence type="ECO:0000313" key="1">
    <source>
        <dbReference type="EMBL" id="XBH07073.1"/>
    </source>
</evidence>
<gene>
    <name evidence="1" type="ORF">V5E97_13835</name>
</gene>
<dbReference type="AlphaFoldDB" id="A0AAU7CNN8"/>
<organism evidence="1">
    <name type="scientific">Singulisphaera sp. Ch08</name>
    <dbReference type="NCBI Taxonomy" id="3120278"/>
    <lineage>
        <taxon>Bacteria</taxon>
        <taxon>Pseudomonadati</taxon>
        <taxon>Planctomycetota</taxon>
        <taxon>Planctomycetia</taxon>
        <taxon>Isosphaerales</taxon>
        <taxon>Isosphaeraceae</taxon>
        <taxon>Singulisphaera</taxon>
    </lineage>
</organism>
<dbReference type="RefSeq" id="WP_406699920.1">
    <property type="nucleotide sequence ID" value="NZ_CP155447.1"/>
</dbReference>
<dbReference type="EMBL" id="CP155447">
    <property type="protein sequence ID" value="XBH07073.1"/>
    <property type="molecule type" value="Genomic_DNA"/>
</dbReference>